<dbReference type="PANTHER" id="PTHR43280:SF2">
    <property type="entry name" value="HTH-TYPE TRANSCRIPTIONAL REGULATOR EXSA"/>
    <property type="match status" value="1"/>
</dbReference>
<dbReference type="SUPFAM" id="SSF51215">
    <property type="entry name" value="Regulatory protein AraC"/>
    <property type="match status" value="1"/>
</dbReference>
<evidence type="ECO:0000256" key="2">
    <source>
        <dbReference type="ARBA" id="ARBA00023125"/>
    </source>
</evidence>
<dbReference type="GO" id="GO:0043565">
    <property type="term" value="F:sequence-specific DNA binding"/>
    <property type="evidence" value="ECO:0007669"/>
    <property type="project" value="InterPro"/>
</dbReference>
<dbReference type="PANTHER" id="PTHR43280">
    <property type="entry name" value="ARAC-FAMILY TRANSCRIPTIONAL REGULATOR"/>
    <property type="match status" value="1"/>
</dbReference>
<dbReference type="Gene3D" id="1.10.10.60">
    <property type="entry name" value="Homeodomain-like"/>
    <property type="match status" value="2"/>
</dbReference>
<keyword evidence="3" id="KW-0804">Transcription</keyword>
<dbReference type="EMBL" id="JACJVP010000003">
    <property type="protein sequence ID" value="MBB6669623.1"/>
    <property type="molecule type" value="Genomic_DNA"/>
</dbReference>
<dbReference type="PROSITE" id="PS00041">
    <property type="entry name" value="HTH_ARAC_FAMILY_1"/>
    <property type="match status" value="1"/>
</dbReference>
<dbReference type="InterPro" id="IPR018060">
    <property type="entry name" value="HTH_AraC"/>
</dbReference>
<dbReference type="SMART" id="SM00342">
    <property type="entry name" value="HTH_ARAC"/>
    <property type="match status" value="1"/>
</dbReference>
<sequence length="303" mass="35495">MTLSIAESRSRLLMQLSPNVRRAFYHRMEGEMRLGKRIIFDYELLYLERGQLEIRIEDAFHAMKPGDIVLFKPAKEHEFLGSVGECWMPHIHFDAVHGEDFDEVPINFKTWAECSEAERRMVRPDILGDQLRLPDLIRIDNHGEVLDNLHRLIRSYDRPDEDAALLRKMLVLRILYAILKGLEERGDPLLRRHRQALDRAAAYIADHYAADIRLSDLAKQATLSLYHFSRLFKLRYGVSPHRFQMRYRMDRAKELLLYSRLSMSAIAEKIGYANVYAFSKAFKQMENVPPSQYVETRSGMPNL</sequence>
<name>A0A7X0VDV5_9BACL</name>
<evidence type="ECO:0000313" key="6">
    <source>
        <dbReference type="Proteomes" id="UP000547209"/>
    </source>
</evidence>
<accession>A0A7X0VDV5</accession>
<evidence type="ECO:0000313" key="5">
    <source>
        <dbReference type="EMBL" id="MBB6669623.1"/>
    </source>
</evidence>
<evidence type="ECO:0000259" key="4">
    <source>
        <dbReference type="PROSITE" id="PS01124"/>
    </source>
</evidence>
<dbReference type="GO" id="GO:0003700">
    <property type="term" value="F:DNA-binding transcription factor activity"/>
    <property type="evidence" value="ECO:0007669"/>
    <property type="project" value="InterPro"/>
</dbReference>
<dbReference type="PROSITE" id="PS01124">
    <property type="entry name" value="HTH_ARAC_FAMILY_2"/>
    <property type="match status" value="1"/>
</dbReference>
<keyword evidence="6" id="KW-1185">Reference proteome</keyword>
<dbReference type="InterPro" id="IPR018062">
    <property type="entry name" value="HTH_AraC-typ_CS"/>
</dbReference>
<feature type="domain" description="HTH araC/xylS-type" evidence="4">
    <location>
        <begin position="198"/>
        <end position="296"/>
    </location>
</feature>
<evidence type="ECO:0000256" key="3">
    <source>
        <dbReference type="ARBA" id="ARBA00023163"/>
    </source>
</evidence>
<dbReference type="AlphaFoldDB" id="A0A7X0VDV5"/>
<organism evidence="5 6">
    <name type="scientific">Cohnella nanjingensis</name>
    <dbReference type="NCBI Taxonomy" id="1387779"/>
    <lineage>
        <taxon>Bacteria</taxon>
        <taxon>Bacillati</taxon>
        <taxon>Bacillota</taxon>
        <taxon>Bacilli</taxon>
        <taxon>Bacillales</taxon>
        <taxon>Paenibacillaceae</taxon>
        <taxon>Cohnella</taxon>
    </lineage>
</organism>
<reference evidence="5 6" key="1">
    <citation type="submission" date="2020-08" db="EMBL/GenBank/DDBJ databases">
        <title>Cohnella phylogeny.</title>
        <authorList>
            <person name="Dunlap C."/>
        </authorList>
    </citation>
    <scope>NUCLEOTIDE SEQUENCE [LARGE SCALE GENOMIC DNA]</scope>
    <source>
        <strain evidence="5 6">DSM 28246</strain>
    </source>
</reference>
<dbReference type="InterPro" id="IPR037923">
    <property type="entry name" value="HTH-like"/>
</dbReference>
<dbReference type="Proteomes" id="UP000547209">
    <property type="component" value="Unassembled WGS sequence"/>
</dbReference>
<dbReference type="InterPro" id="IPR009057">
    <property type="entry name" value="Homeodomain-like_sf"/>
</dbReference>
<evidence type="ECO:0000256" key="1">
    <source>
        <dbReference type="ARBA" id="ARBA00023015"/>
    </source>
</evidence>
<keyword evidence="1" id="KW-0805">Transcription regulation</keyword>
<dbReference type="SUPFAM" id="SSF46689">
    <property type="entry name" value="Homeodomain-like"/>
    <property type="match status" value="2"/>
</dbReference>
<protein>
    <submittedName>
        <fullName evidence="5">Helix-turn-helix domain-containing protein</fullName>
    </submittedName>
</protein>
<proteinExistence type="predicted"/>
<gene>
    <name evidence="5" type="ORF">H7C19_02875</name>
</gene>
<dbReference type="RefSeq" id="WP_185141073.1">
    <property type="nucleotide sequence ID" value="NZ_JACJVP010000003.1"/>
</dbReference>
<dbReference type="Pfam" id="PF12833">
    <property type="entry name" value="HTH_18"/>
    <property type="match status" value="1"/>
</dbReference>
<keyword evidence="2" id="KW-0238">DNA-binding</keyword>
<comment type="caution">
    <text evidence="5">The sequence shown here is derived from an EMBL/GenBank/DDBJ whole genome shotgun (WGS) entry which is preliminary data.</text>
</comment>